<gene>
    <name evidence="3" type="ORF">M378DRAFT_86425</name>
</gene>
<dbReference type="PANTHER" id="PTHR36223:SF1">
    <property type="entry name" value="TRANSCRIPTION ELONGATION FACTOR EAF N-TERMINAL DOMAIN-CONTAINING PROTEIN"/>
    <property type="match status" value="1"/>
</dbReference>
<organism evidence="3 4">
    <name type="scientific">Amanita muscaria (strain Koide BX008)</name>
    <dbReference type="NCBI Taxonomy" id="946122"/>
    <lineage>
        <taxon>Eukaryota</taxon>
        <taxon>Fungi</taxon>
        <taxon>Dikarya</taxon>
        <taxon>Basidiomycota</taxon>
        <taxon>Agaricomycotina</taxon>
        <taxon>Agaricomycetes</taxon>
        <taxon>Agaricomycetidae</taxon>
        <taxon>Agaricales</taxon>
        <taxon>Pluteineae</taxon>
        <taxon>Amanitaceae</taxon>
        <taxon>Amanita</taxon>
    </lineage>
</organism>
<sequence>MPTFGTINAYIKVDGTILPEYGVQTNEAEREVTCWIPSEVGKSFSVSWDHDTTNLSTDTAGYLVLDGRSVGGEITRKGSAKRPELASEYISPTTCRDFSFAPIKYTDDDGYLDVPTPDVGYIQLTVWRIELGKIDTHRKLNDAPNATLHERSKKLGAHCVHFGEVRNITPTTFYNTEKIEVLARFVFRYRPIDMLRANGIAPPLPRQEPVRSASQGRKRKDLDTSEEIEIKDDPDEDIEERVARLKVKLLFLGEFSL</sequence>
<dbReference type="AlphaFoldDB" id="A0A0C2S705"/>
<dbReference type="STRING" id="946122.A0A0C2S705"/>
<evidence type="ECO:0000313" key="3">
    <source>
        <dbReference type="EMBL" id="KIL58495.1"/>
    </source>
</evidence>
<dbReference type="Proteomes" id="UP000054549">
    <property type="component" value="Unassembled WGS sequence"/>
</dbReference>
<dbReference type="PANTHER" id="PTHR36223">
    <property type="entry name" value="BETA-LACTAMASE-TYPE TRANSPEPTIDASE FOLD DOMAIN CONTAINING PROTEIN"/>
    <property type="match status" value="1"/>
</dbReference>
<feature type="compositionally biased region" description="Acidic residues" evidence="1">
    <location>
        <begin position="224"/>
        <end position="233"/>
    </location>
</feature>
<protein>
    <recommendedName>
        <fullName evidence="2">DUF7918 domain-containing protein</fullName>
    </recommendedName>
</protein>
<dbReference type="HOGENOM" id="CLU_060356_3_1_1"/>
<evidence type="ECO:0000313" key="4">
    <source>
        <dbReference type="Proteomes" id="UP000054549"/>
    </source>
</evidence>
<reference evidence="3 4" key="1">
    <citation type="submission" date="2014-04" db="EMBL/GenBank/DDBJ databases">
        <title>Evolutionary Origins and Diversification of the Mycorrhizal Mutualists.</title>
        <authorList>
            <consortium name="DOE Joint Genome Institute"/>
            <consortium name="Mycorrhizal Genomics Consortium"/>
            <person name="Kohler A."/>
            <person name="Kuo A."/>
            <person name="Nagy L.G."/>
            <person name="Floudas D."/>
            <person name="Copeland A."/>
            <person name="Barry K.W."/>
            <person name="Cichocki N."/>
            <person name="Veneault-Fourrey C."/>
            <person name="LaButti K."/>
            <person name="Lindquist E.A."/>
            <person name="Lipzen A."/>
            <person name="Lundell T."/>
            <person name="Morin E."/>
            <person name="Murat C."/>
            <person name="Riley R."/>
            <person name="Ohm R."/>
            <person name="Sun H."/>
            <person name="Tunlid A."/>
            <person name="Henrissat B."/>
            <person name="Grigoriev I.V."/>
            <person name="Hibbett D.S."/>
            <person name="Martin F."/>
        </authorList>
    </citation>
    <scope>NUCLEOTIDE SEQUENCE [LARGE SCALE GENOMIC DNA]</scope>
    <source>
        <strain evidence="3 4">Koide BX008</strain>
    </source>
</reference>
<dbReference type="EMBL" id="KN818336">
    <property type="protein sequence ID" value="KIL58495.1"/>
    <property type="molecule type" value="Genomic_DNA"/>
</dbReference>
<name>A0A0C2S705_AMAMK</name>
<feature type="region of interest" description="Disordered" evidence="1">
    <location>
        <begin position="198"/>
        <end position="233"/>
    </location>
</feature>
<feature type="domain" description="DUF7918" evidence="2">
    <location>
        <begin position="7"/>
        <end position="202"/>
    </location>
</feature>
<keyword evidence="4" id="KW-1185">Reference proteome</keyword>
<dbReference type="InterPro" id="IPR057678">
    <property type="entry name" value="DUF7918"/>
</dbReference>
<dbReference type="OrthoDB" id="3364132at2759"/>
<dbReference type="InParanoid" id="A0A0C2S705"/>
<evidence type="ECO:0000256" key="1">
    <source>
        <dbReference type="SAM" id="MobiDB-lite"/>
    </source>
</evidence>
<accession>A0A0C2S705</accession>
<dbReference type="Pfam" id="PF25534">
    <property type="entry name" value="DUF7918"/>
    <property type="match status" value="1"/>
</dbReference>
<proteinExistence type="predicted"/>
<evidence type="ECO:0000259" key="2">
    <source>
        <dbReference type="Pfam" id="PF25534"/>
    </source>
</evidence>